<evidence type="ECO:0000313" key="2">
    <source>
        <dbReference type="Proteomes" id="UP000694560"/>
    </source>
</evidence>
<name>A0A8C5X3X5_9PASS</name>
<keyword evidence="2" id="KW-1185">Reference proteome</keyword>
<dbReference type="AlphaFoldDB" id="A0A8C5X3X5"/>
<reference evidence="1" key="1">
    <citation type="submission" date="2025-08" db="UniProtKB">
        <authorList>
            <consortium name="Ensembl"/>
        </authorList>
    </citation>
    <scope>IDENTIFICATION</scope>
</reference>
<sequence>MGVSDKRDISRFLESNPVMIDAKEVSAAHRARYFWGNLPGMNRPLASTVNDKLELQECLEHGRIAKFSKVRTITTRSNSIKQGKDQHFPVFMNEKEDILWCTEMERVFGFPVHYTDVSNMSRLARQRLLGRSWSVPVIRHLFAPLRNTLLRLEMRQNW</sequence>
<dbReference type="Ensembl" id="ENSMCST00000008948.1">
    <property type="protein sequence ID" value="ENSMCSP00000008731.1"/>
    <property type="gene ID" value="ENSMCSG00000006218.1"/>
</dbReference>
<dbReference type="OrthoDB" id="641149at2759"/>
<dbReference type="SUPFAM" id="SSF53335">
    <property type="entry name" value="S-adenosyl-L-methionine-dependent methyltransferases"/>
    <property type="match status" value="1"/>
</dbReference>
<evidence type="ECO:0000313" key="1">
    <source>
        <dbReference type="Ensembl" id="ENSMCSP00000008731.1"/>
    </source>
</evidence>
<dbReference type="InterPro" id="IPR029063">
    <property type="entry name" value="SAM-dependent_MTases_sf"/>
</dbReference>
<dbReference type="Gene3D" id="2.20.70.90">
    <property type="match status" value="1"/>
</dbReference>
<organism evidence="1 2">
    <name type="scientific">Malurus cyaneus samueli</name>
    <dbReference type="NCBI Taxonomy" id="2593467"/>
    <lineage>
        <taxon>Eukaryota</taxon>
        <taxon>Metazoa</taxon>
        <taxon>Chordata</taxon>
        <taxon>Craniata</taxon>
        <taxon>Vertebrata</taxon>
        <taxon>Euteleostomi</taxon>
        <taxon>Archelosauria</taxon>
        <taxon>Archosauria</taxon>
        <taxon>Dinosauria</taxon>
        <taxon>Saurischia</taxon>
        <taxon>Theropoda</taxon>
        <taxon>Coelurosauria</taxon>
        <taxon>Aves</taxon>
        <taxon>Neognathae</taxon>
        <taxon>Neoaves</taxon>
        <taxon>Telluraves</taxon>
        <taxon>Australaves</taxon>
        <taxon>Passeriformes</taxon>
        <taxon>Meliphagoidea</taxon>
        <taxon>Maluridae</taxon>
        <taxon>Malurus</taxon>
    </lineage>
</organism>
<dbReference type="Proteomes" id="UP000694560">
    <property type="component" value="Unplaced"/>
</dbReference>
<proteinExistence type="predicted"/>
<accession>A0A8C5X3X5</accession>
<protein>
    <submittedName>
        <fullName evidence="1">Uncharacterized protein</fullName>
    </submittedName>
</protein>
<reference evidence="1" key="2">
    <citation type="submission" date="2025-09" db="UniProtKB">
        <authorList>
            <consortium name="Ensembl"/>
        </authorList>
    </citation>
    <scope>IDENTIFICATION</scope>
</reference>